<keyword evidence="4" id="KW-0597">Phosphoprotein</keyword>
<feature type="domain" description="PAS" evidence="9">
    <location>
        <begin position="145"/>
        <end position="200"/>
    </location>
</feature>
<feature type="domain" description="Histidine kinase" evidence="8">
    <location>
        <begin position="421"/>
        <end position="640"/>
    </location>
</feature>
<dbReference type="InterPro" id="IPR003594">
    <property type="entry name" value="HATPase_dom"/>
</dbReference>
<dbReference type="InterPro" id="IPR036097">
    <property type="entry name" value="HisK_dim/P_sf"/>
</dbReference>
<proteinExistence type="predicted"/>
<dbReference type="InterPro" id="IPR004358">
    <property type="entry name" value="Sig_transdc_His_kin-like_C"/>
</dbReference>
<dbReference type="PROSITE" id="PS50109">
    <property type="entry name" value="HIS_KIN"/>
    <property type="match status" value="1"/>
</dbReference>
<dbReference type="SUPFAM" id="SSF47384">
    <property type="entry name" value="Homodimeric domain of signal transducing histidine kinase"/>
    <property type="match status" value="1"/>
</dbReference>
<feature type="domain" description="PAS" evidence="9">
    <location>
        <begin position="293"/>
        <end position="337"/>
    </location>
</feature>
<evidence type="ECO:0000313" key="11">
    <source>
        <dbReference type="Proteomes" id="UP000274350"/>
    </source>
</evidence>
<keyword evidence="7" id="KW-0902">Two-component regulatory system</keyword>
<organism evidence="10 11">
    <name type="scientific">Undibacterium piscinae</name>
    <dbReference type="NCBI Taxonomy" id="2495591"/>
    <lineage>
        <taxon>Bacteria</taxon>
        <taxon>Pseudomonadati</taxon>
        <taxon>Pseudomonadota</taxon>
        <taxon>Betaproteobacteria</taxon>
        <taxon>Burkholderiales</taxon>
        <taxon>Oxalobacteraceae</taxon>
        <taxon>Undibacterium</taxon>
    </lineage>
</organism>
<accession>A0A6M4A6K1</accession>
<dbReference type="InterPro" id="IPR050736">
    <property type="entry name" value="Sensor_HK_Regulatory"/>
</dbReference>
<dbReference type="CDD" id="cd00082">
    <property type="entry name" value="HisKA"/>
    <property type="match status" value="1"/>
</dbReference>
<dbReference type="InterPro" id="IPR000014">
    <property type="entry name" value="PAS"/>
</dbReference>
<dbReference type="CDD" id="cd00130">
    <property type="entry name" value="PAS"/>
    <property type="match status" value="3"/>
</dbReference>
<dbReference type="SMART" id="SM00091">
    <property type="entry name" value="PAS"/>
    <property type="match status" value="3"/>
</dbReference>
<dbReference type="InterPro" id="IPR005467">
    <property type="entry name" value="His_kinase_dom"/>
</dbReference>
<sequence>MEDSEDMTTPGSASQETKISDGLLRHIIDRSNDAIMVVDAEQLVLLDVDSNVCRMLGYSRQQLLGMALASVECSLLDVFFWEDLKQAPLLNLSRVAETEWMRQDGTSFYVEKRVSCYSEAGKTFWVIHAEDITRRRQIAEQQVHLVSQLQSSMDATAEGILAVDLEGKVINLNRRFVTMWSLPEEVLVGRSATNIVEHLNSCLLNADEFSASLQEMLLTPQSETEDLLALIDGRYFVCVSKPEFLRDRLVGRVISMRDITAMKKVETDLLAARDAAELASQEKSRMLDALRVSESRLRRLVNSSLIGIMQGDLSGKLTEANEVLLHLIGVTRAEFAGTGLDWLTMTSSLSHAGYRNAMHELRRHGQAHPFEVELIRKDQSRVPVMIGLAQLEGSSVEWVGFVLDLTEQRKADRIKADFISMVSHELRTPLTSIRGALGLLEHGVGGVLPPKILDLVKIAHKNSQRLGVLVNDLLDMEKLSSGKMTINAERVDLIALTRQAIEANAAYAQTLAVQYRLSQHPEHAWVIADSNRLMQVFANLLSNAAKFSPRNDFVDIQVQIRSGTYRIEVRDKGPGIPLAFRDRIFSKFAQADDGDTRQQGGTGLGLNISKTLIEKMGGEIGFESEEGAGTMFWFSFFACAHRQSDT</sequence>
<dbReference type="PANTHER" id="PTHR43711">
    <property type="entry name" value="TWO-COMPONENT HISTIDINE KINASE"/>
    <property type="match status" value="1"/>
</dbReference>
<keyword evidence="11" id="KW-1185">Reference proteome</keyword>
<comment type="subcellular location">
    <subcellularLocation>
        <location evidence="2">Cell inner membrane</location>
        <topology evidence="2">Multi-pass membrane protein</topology>
    </subcellularLocation>
</comment>
<evidence type="ECO:0000256" key="4">
    <source>
        <dbReference type="ARBA" id="ARBA00022553"/>
    </source>
</evidence>
<dbReference type="InterPro" id="IPR035965">
    <property type="entry name" value="PAS-like_dom_sf"/>
</dbReference>
<gene>
    <name evidence="10" type="ORF">EJG51_015405</name>
</gene>
<reference evidence="10 11" key="1">
    <citation type="journal article" date="2019" name="Int. J. Syst. Evol. Microbiol.">
        <title>Undibacterium piscinae sp. nov., isolated from Korean shiner intestine.</title>
        <authorList>
            <person name="Lee S.Y."/>
            <person name="Kang W."/>
            <person name="Kim P.S."/>
            <person name="Kim H.S."/>
            <person name="Sung H."/>
            <person name="Shin N.R."/>
            <person name="Whon T.W."/>
            <person name="Yun J.H."/>
            <person name="Lee J.Y."/>
            <person name="Lee J.Y."/>
            <person name="Jung M.J."/>
            <person name="Jeong Y.S."/>
            <person name="Tak E.J."/>
            <person name="Han J.E."/>
            <person name="Hyun D.W."/>
            <person name="Kang M.S."/>
            <person name="Lee K.E."/>
            <person name="Lee B.H."/>
            <person name="Bae J.W."/>
        </authorList>
    </citation>
    <scope>NUCLEOTIDE SEQUENCE [LARGE SCALE GENOMIC DNA]</scope>
    <source>
        <strain evidence="10 11">S11R28</strain>
    </source>
</reference>
<name>A0A6M4A6K1_9BURK</name>
<evidence type="ECO:0000256" key="6">
    <source>
        <dbReference type="ARBA" id="ARBA00022777"/>
    </source>
</evidence>
<keyword evidence="6" id="KW-0418">Kinase</keyword>
<dbReference type="AlphaFoldDB" id="A0A6M4A6K1"/>
<keyword evidence="5" id="KW-0808">Transferase</keyword>
<feature type="domain" description="PAS" evidence="9">
    <location>
        <begin position="20"/>
        <end position="99"/>
    </location>
</feature>
<dbReference type="NCBIfam" id="TIGR00229">
    <property type="entry name" value="sensory_box"/>
    <property type="match status" value="3"/>
</dbReference>
<dbReference type="Pfam" id="PF00512">
    <property type="entry name" value="HisKA"/>
    <property type="match status" value="1"/>
</dbReference>
<dbReference type="SUPFAM" id="SSF55874">
    <property type="entry name" value="ATPase domain of HSP90 chaperone/DNA topoisomerase II/histidine kinase"/>
    <property type="match status" value="1"/>
</dbReference>
<dbReference type="Gene3D" id="3.30.450.20">
    <property type="entry name" value="PAS domain"/>
    <property type="match status" value="3"/>
</dbReference>
<dbReference type="Gene3D" id="1.10.287.130">
    <property type="match status" value="1"/>
</dbReference>
<dbReference type="GO" id="GO:0000155">
    <property type="term" value="F:phosphorelay sensor kinase activity"/>
    <property type="evidence" value="ECO:0007669"/>
    <property type="project" value="InterPro"/>
</dbReference>
<protein>
    <recommendedName>
        <fullName evidence="3">histidine kinase</fullName>
        <ecNumber evidence="3">2.7.13.3</ecNumber>
    </recommendedName>
</protein>
<dbReference type="InterPro" id="IPR013767">
    <property type="entry name" value="PAS_fold"/>
</dbReference>
<dbReference type="SMART" id="SM00388">
    <property type="entry name" value="HisKA"/>
    <property type="match status" value="1"/>
</dbReference>
<dbReference type="GO" id="GO:0006355">
    <property type="term" value="P:regulation of DNA-templated transcription"/>
    <property type="evidence" value="ECO:0007669"/>
    <property type="project" value="InterPro"/>
</dbReference>
<dbReference type="EMBL" id="CP051152">
    <property type="protein sequence ID" value="QJQ06992.1"/>
    <property type="molecule type" value="Genomic_DNA"/>
</dbReference>
<evidence type="ECO:0000256" key="5">
    <source>
        <dbReference type="ARBA" id="ARBA00022679"/>
    </source>
</evidence>
<dbReference type="FunFam" id="3.30.565.10:FF:000006">
    <property type="entry name" value="Sensor histidine kinase WalK"/>
    <property type="match status" value="1"/>
</dbReference>
<evidence type="ECO:0000256" key="2">
    <source>
        <dbReference type="ARBA" id="ARBA00004429"/>
    </source>
</evidence>
<dbReference type="PROSITE" id="PS50112">
    <property type="entry name" value="PAS"/>
    <property type="match status" value="3"/>
</dbReference>
<evidence type="ECO:0000256" key="7">
    <source>
        <dbReference type="ARBA" id="ARBA00023012"/>
    </source>
</evidence>
<dbReference type="InterPro" id="IPR036890">
    <property type="entry name" value="HATPase_C_sf"/>
</dbReference>
<dbReference type="SMART" id="SM00387">
    <property type="entry name" value="HATPase_c"/>
    <property type="match status" value="1"/>
</dbReference>
<dbReference type="SUPFAM" id="SSF55785">
    <property type="entry name" value="PYP-like sensor domain (PAS domain)"/>
    <property type="match status" value="3"/>
</dbReference>
<dbReference type="Pfam" id="PF02518">
    <property type="entry name" value="HATPase_c"/>
    <property type="match status" value="1"/>
</dbReference>
<dbReference type="EC" id="2.7.13.3" evidence="3"/>
<dbReference type="PANTHER" id="PTHR43711:SF30">
    <property type="entry name" value="HISTIDINE KINASE"/>
    <property type="match status" value="1"/>
</dbReference>
<evidence type="ECO:0000259" key="9">
    <source>
        <dbReference type="PROSITE" id="PS50112"/>
    </source>
</evidence>
<dbReference type="Proteomes" id="UP000274350">
    <property type="component" value="Chromosome"/>
</dbReference>
<evidence type="ECO:0000313" key="10">
    <source>
        <dbReference type="EMBL" id="QJQ06992.1"/>
    </source>
</evidence>
<evidence type="ECO:0000256" key="3">
    <source>
        <dbReference type="ARBA" id="ARBA00012438"/>
    </source>
</evidence>
<dbReference type="Pfam" id="PF12860">
    <property type="entry name" value="PAS_7"/>
    <property type="match status" value="1"/>
</dbReference>
<dbReference type="GO" id="GO:0005886">
    <property type="term" value="C:plasma membrane"/>
    <property type="evidence" value="ECO:0007669"/>
    <property type="project" value="UniProtKB-SubCell"/>
</dbReference>
<dbReference type="Pfam" id="PF13426">
    <property type="entry name" value="PAS_9"/>
    <property type="match status" value="1"/>
</dbReference>
<comment type="catalytic activity">
    <reaction evidence="1">
        <text>ATP + protein L-histidine = ADP + protein N-phospho-L-histidine.</text>
        <dbReference type="EC" id="2.7.13.3"/>
    </reaction>
</comment>
<evidence type="ECO:0000259" key="8">
    <source>
        <dbReference type="PROSITE" id="PS50109"/>
    </source>
</evidence>
<dbReference type="KEGG" id="upi:EJG51_015405"/>
<evidence type="ECO:0000256" key="1">
    <source>
        <dbReference type="ARBA" id="ARBA00000085"/>
    </source>
</evidence>
<dbReference type="Pfam" id="PF00989">
    <property type="entry name" value="PAS"/>
    <property type="match status" value="1"/>
</dbReference>
<dbReference type="InterPro" id="IPR003661">
    <property type="entry name" value="HisK_dim/P_dom"/>
</dbReference>
<dbReference type="Gene3D" id="3.30.565.10">
    <property type="entry name" value="Histidine kinase-like ATPase, C-terminal domain"/>
    <property type="match status" value="1"/>
</dbReference>
<dbReference type="PRINTS" id="PR00344">
    <property type="entry name" value="BCTRLSENSOR"/>
</dbReference>